<dbReference type="EMBL" id="JBFDAA010000008">
    <property type="protein sequence ID" value="KAL1129594.1"/>
    <property type="molecule type" value="Genomic_DNA"/>
</dbReference>
<comment type="caution">
    <text evidence="3">The sequence shown here is derived from an EMBL/GenBank/DDBJ whole genome shotgun (WGS) entry which is preliminary data.</text>
</comment>
<organism evidence="3 4">
    <name type="scientific">Ranatra chinensis</name>
    <dbReference type="NCBI Taxonomy" id="642074"/>
    <lineage>
        <taxon>Eukaryota</taxon>
        <taxon>Metazoa</taxon>
        <taxon>Ecdysozoa</taxon>
        <taxon>Arthropoda</taxon>
        <taxon>Hexapoda</taxon>
        <taxon>Insecta</taxon>
        <taxon>Pterygota</taxon>
        <taxon>Neoptera</taxon>
        <taxon>Paraneoptera</taxon>
        <taxon>Hemiptera</taxon>
        <taxon>Heteroptera</taxon>
        <taxon>Panheteroptera</taxon>
        <taxon>Nepomorpha</taxon>
        <taxon>Nepidae</taxon>
        <taxon>Ranatrinae</taxon>
        <taxon>Ranatra</taxon>
    </lineage>
</organism>
<evidence type="ECO:0000313" key="4">
    <source>
        <dbReference type="Proteomes" id="UP001558652"/>
    </source>
</evidence>
<keyword evidence="1" id="KW-0732">Signal</keyword>
<dbReference type="AlphaFoldDB" id="A0ABD0YES7"/>
<reference evidence="3 4" key="1">
    <citation type="submission" date="2024-07" db="EMBL/GenBank/DDBJ databases">
        <title>Chromosome-level genome assembly of the water stick insect Ranatra chinensis (Heteroptera: Nepidae).</title>
        <authorList>
            <person name="Liu X."/>
        </authorList>
    </citation>
    <scope>NUCLEOTIDE SEQUENCE [LARGE SCALE GENOMIC DNA]</scope>
    <source>
        <strain evidence="3">Cailab_2021Rc</strain>
        <tissue evidence="3">Muscle</tissue>
    </source>
</reference>
<feature type="domain" description="PA" evidence="2">
    <location>
        <begin position="91"/>
        <end position="126"/>
    </location>
</feature>
<gene>
    <name evidence="3" type="ORF">AAG570_012539</name>
</gene>
<sequence>MVSGRAFRFAFALVSACTAAASGAHDGRDVYTSAYLDLTAAGFSWRDEWGMFGEGHVSAAAGVLLAAPGGGCSLPLLPRDTLPPPPGTHWIALVPRGGCDFQVKVNNAALSEAAGIIVFDDRDSSTLEKMKLSPGECPIY</sequence>
<evidence type="ECO:0000256" key="1">
    <source>
        <dbReference type="SAM" id="SignalP"/>
    </source>
</evidence>
<dbReference type="SUPFAM" id="SSF52025">
    <property type="entry name" value="PA domain"/>
    <property type="match status" value="1"/>
</dbReference>
<protein>
    <recommendedName>
        <fullName evidence="2">PA domain-containing protein</fullName>
    </recommendedName>
</protein>
<accession>A0ABD0YES7</accession>
<feature type="signal peptide" evidence="1">
    <location>
        <begin position="1"/>
        <end position="23"/>
    </location>
</feature>
<dbReference type="Pfam" id="PF02225">
    <property type="entry name" value="PA"/>
    <property type="match status" value="1"/>
</dbReference>
<name>A0ABD0YES7_9HEMI</name>
<dbReference type="Gene3D" id="3.50.30.30">
    <property type="match status" value="1"/>
</dbReference>
<feature type="chain" id="PRO_5044747426" description="PA domain-containing protein" evidence="1">
    <location>
        <begin position="24"/>
        <end position="140"/>
    </location>
</feature>
<proteinExistence type="predicted"/>
<dbReference type="InterPro" id="IPR046450">
    <property type="entry name" value="PA_dom_sf"/>
</dbReference>
<dbReference type="InterPro" id="IPR003137">
    <property type="entry name" value="PA_domain"/>
</dbReference>
<evidence type="ECO:0000313" key="3">
    <source>
        <dbReference type="EMBL" id="KAL1129594.1"/>
    </source>
</evidence>
<keyword evidence="4" id="KW-1185">Reference proteome</keyword>
<evidence type="ECO:0000259" key="2">
    <source>
        <dbReference type="Pfam" id="PF02225"/>
    </source>
</evidence>
<dbReference type="Proteomes" id="UP001558652">
    <property type="component" value="Unassembled WGS sequence"/>
</dbReference>